<organism evidence="2 3">
    <name type="scientific">Lophium mytilinum</name>
    <dbReference type="NCBI Taxonomy" id="390894"/>
    <lineage>
        <taxon>Eukaryota</taxon>
        <taxon>Fungi</taxon>
        <taxon>Dikarya</taxon>
        <taxon>Ascomycota</taxon>
        <taxon>Pezizomycotina</taxon>
        <taxon>Dothideomycetes</taxon>
        <taxon>Pleosporomycetidae</taxon>
        <taxon>Mytilinidiales</taxon>
        <taxon>Mytilinidiaceae</taxon>
        <taxon>Lophium</taxon>
    </lineage>
</organism>
<feature type="region of interest" description="Disordered" evidence="1">
    <location>
        <begin position="498"/>
        <end position="534"/>
    </location>
</feature>
<name>A0A6A6RCI6_9PEZI</name>
<dbReference type="AlphaFoldDB" id="A0A6A6RCI6"/>
<keyword evidence="3" id="KW-1185">Reference proteome</keyword>
<evidence type="ECO:0000313" key="2">
    <source>
        <dbReference type="EMBL" id="KAF2502086.1"/>
    </source>
</evidence>
<dbReference type="EMBL" id="MU004181">
    <property type="protein sequence ID" value="KAF2502086.1"/>
    <property type="molecule type" value="Genomic_DNA"/>
</dbReference>
<gene>
    <name evidence="2" type="ORF">BU16DRAFT_532486</name>
</gene>
<feature type="compositionally biased region" description="Basic and acidic residues" evidence="1">
    <location>
        <begin position="632"/>
        <end position="663"/>
    </location>
</feature>
<sequence length="680" mass="75582">MHTAIHVSIACACTLPYNTPKVVSTTKCPPTTPFICQTVADSSVEKFRTHLDIARPISLPLLLQRTSSSAATRHLWPRGGVSHARGGERCDLLYANPSPSSRLRLSDRRSQSPPVLALLDAQGIDIREQSSCPQFQPSALQNSSPSRVPVRLHFGGHFEPTTADLRARTSPLLRTAQSPHRPPLDTNPLHEASTHFFYYKMPIKREPCGVKPVHAPKDGCSAVRTISGDQTREVDHSIIQVLRHRRERERVDLSRQPAHLFDGYLPRDLSIVRAAVTRAKDTLSVVRIISEHHRQSRRSSSRRRQTSSFHRQLSILSLSFHEVKSLTPRSSDNSLTLANSAQKEVPFCGEAPRTTRATTMHPVMTTASTSVHHYTVALALMTDWKQSEPFSPVTKTTTCTYAMNLASGILYTLLAPLCSVWTRRLDFDSEICAARAARKCPDAARTLQPLRPYPPLCSPAPARTNLRPVWHPSRPTSSSVAHTSRRWEALCSARNAIGRLRDRPTPTQPRRVGEPVGGRPTPPDPPGPDESIDGKVDEVYSRNQLMEPSFLSSARQYSPLLQFAPPHSAPEEPEVRRLCALWSGLAHQYSSPHHLTLTPTSPPSPQHTPLKCSDAPEETALTLSPQTGAQFEIHESENPTDARRRNYSETDDSQRSQRTRPDRNGPACHDAAFSHLTGHR</sequence>
<accession>A0A6A6RCI6</accession>
<proteinExistence type="predicted"/>
<dbReference type="Proteomes" id="UP000799750">
    <property type="component" value="Unassembled WGS sequence"/>
</dbReference>
<protein>
    <submittedName>
        <fullName evidence="2">Uncharacterized protein</fullName>
    </submittedName>
</protein>
<evidence type="ECO:0000313" key="3">
    <source>
        <dbReference type="Proteomes" id="UP000799750"/>
    </source>
</evidence>
<evidence type="ECO:0000256" key="1">
    <source>
        <dbReference type="SAM" id="MobiDB-lite"/>
    </source>
</evidence>
<feature type="region of interest" description="Disordered" evidence="1">
    <location>
        <begin position="591"/>
        <end position="680"/>
    </location>
</feature>
<reference evidence="2" key="1">
    <citation type="journal article" date="2020" name="Stud. Mycol.">
        <title>101 Dothideomycetes genomes: a test case for predicting lifestyles and emergence of pathogens.</title>
        <authorList>
            <person name="Haridas S."/>
            <person name="Albert R."/>
            <person name="Binder M."/>
            <person name="Bloem J."/>
            <person name="Labutti K."/>
            <person name="Salamov A."/>
            <person name="Andreopoulos B."/>
            <person name="Baker S."/>
            <person name="Barry K."/>
            <person name="Bills G."/>
            <person name="Bluhm B."/>
            <person name="Cannon C."/>
            <person name="Castanera R."/>
            <person name="Culley D."/>
            <person name="Daum C."/>
            <person name="Ezra D."/>
            <person name="Gonzalez J."/>
            <person name="Henrissat B."/>
            <person name="Kuo A."/>
            <person name="Liang C."/>
            <person name="Lipzen A."/>
            <person name="Lutzoni F."/>
            <person name="Magnuson J."/>
            <person name="Mondo S."/>
            <person name="Nolan M."/>
            <person name="Ohm R."/>
            <person name="Pangilinan J."/>
            <person name="Park H.-J."/>
            <person name="Ramirez L."/>
            <person name="Alfaro M."/>
            <person name="Sun H."/>
            <person name="Tritt A."/>
            <person name="Yoshinaga Y."/>
            <person name="Zwiers L.-H."/>
            <person name="Turgeon B."/>
            <person name="Goodwin S."/>
            <person name="Spatafora J."/>
            <person name="Crous P."/>
            <person name="Grigoriev I."/>
        </authorList>
    </citation>
    <scope>NUCLEOTIDE SEQUENCE</scope>
    <source>
        <strain evidence="2">CBS 269.34</strain>
    </source>
</reference>